<dbReference type="EMBL" id="PEXU01000047">
    <property type="protein sequence ID" value="PIS42369.1"/>
    <property type="molecule type" value="Genomic_DNA"/>
</dbReference>
<evidence type="ECO:0000313" key="2">
    <source>
        <dbReference type="Proteomes" id="UP000231542"/>
    </source>
</evidence>
<dbReference type="Proteomes" id="UP000231542">
    <property type="component" value="Unassembled WGS sequence"/>
</dbReference>
<proteinExistence type="predicted"/>
<comment type="caution">
    <text evidence="1">The sequence shown here is derived from an EMBL/GenBank/DDBJ whole genome shotgun (WGS) entry which is preliminary data.</text>
</comment>
<reference evidence="1 2" key="1">
    <citation type="submission" date="2017-09" db="EMBL/GenBank/DDBJ databases">
        <title>Depth-based differentiation of microbial function through sediment-hosted aquifers and enrichment of novel symbionts in the deep terrestrial subsurface.</title>
        <authorList>
            <person name="Probst A.J."/>
            <person name="Ladd B."/>
            <person name="Jarett J.K."/>
            <person name="Geller-Mcgrath D.E."/>
            <person name="Sieber C.M."/>
            <person name="Emerson J.B."/>
            <person name="Anantharaman K."/>
            <person name="Thomas B.C."/>
            <person name="Malmstrom R."/>
            <person name="Stieglmeier M."/>
            <person name="Klingl A."/>
            <person name="Woyke T."/>
            <person name="Ryan C.M."/>
            <person name="Banfield J.F."/>
        </authorList>
    </citation>
    <scope>NUCLEOTIDE SEQUENCE [LARGE SCALE GENOMIC DNA]</scope>
    <source>
        <strain evidence="1">CG08_land_8_20_14_0_20_40_16</strain>
    </source>
</reference>
<sequence length="82" mass="8828">MESAGQGSLFAGASLDPPKQGTIQWTIRISGRRVVVYAASKREAFADAASAVRPLEGRGIERRYRLALQMGAKVISKTPIIV</sequence>
<gene>
    <name evidence="1" type="ORF">COT24_04085</name>
</gene>
<accession>A0A2H0YVQ3</accession>
<dbReference type="AlphaFoldDB" id="A0A2H0YVQ3"/>
<name>A0A2H0YVQ3_9BACT</name>
<protein>
    <submittedName>
        <fullName evidence="1">Uncharacterized protein</fullName>
    </submittedName>
</protein>
<evidence type="ECO:0000313" key="1">
    <source>
        <dbReference type="EMBL" id="PIS42369.1"/>
    </source>
</evidence>
<organism evidence="1 2">
    <name type="scientific">Candidatus Kerfeldbacteria bacterium CG08_land_8_20_14_0_20_40_16</name>
    <dbReference type="NCBI Taxonomy" id="2014244"/>
    <lineage>
        <taxon>Bacteria</taxon>
        <taxon>Candidatus Kerfeldiibacteriota</taxon>
    </lineage>
</organism>